<sequence length="511" mass="56061">MSTFEQPRWRVPADGPPSTRRVPRPTPHNSHTNGSSAALAVPVSPGPAPTAHEPDYSVIRSLQNAVSEELSRLLAGRESVSPADREAEGRRVASRRVSEYVDQQRVNGTPLSRHYEQRLLDGVLAALLGLGRLDRLLREPFDTITILGCDGVRVERPNGRIDLAAPIADSDEELVLLLQALARRAGGTERALTKDKPTLSMELPGGQRLAATYLVTQRPVAVIRSHQILKVTLEELVTLDQADPNKSAMIDPLLRDFFRAAMRAGLNIMVAGVPGSGKTSLLRALASEIPADEWMITMEEARELGLHKTGRHPWAVSMETREGHGERGPDGRPVGEITLHDLIPIGLQLNARRIIVGEVRSREIVAMLQAMGTTNGSLCTIHAREPGLVFDRVVELALSHRDERSDRRAYLQVANALDLVVYVSLIDESAIGGRKHRFVSHVIEVGGLVEDGRPRTTHLFGPGPDGRAVPMHQPDRLKQQLLLAGYDPTVLTTYRGRGAWPRPLPRLAVRP</sequence>
<dbReference type="AlphaFoldDB" id="A0A4R0G1X8"/>
<feature type="domain" description="Bacterial type II secretion system protein E" evidence="3">
    <location>
        <begin position="231"/>
        <end position="428"/>
    </location>
</feature>
<dbReference type="InterPro" id="IPR050921">
    <property type="entry name" value="T4SS_GSP_E_ATPase"/>
</dbReference>
<accession>A0A4R0G1X8</accession>
<dbReference type="InterPro" id="IPR027417">
    <property type="entry name" value="P-loop_NTPase"/>
</dbReference>
<dbReference type="OrthoDB" id="9810761at2"/>
<proteinExistence type="inferred from homology"/>
<dbReference type="CDD" id="cd01130">
    <property type="entry name" value="VirB11-like_ATPase"/>
    <property type="match status" value="1"/>
</dbReference>
<dbReference type="SUPFAM" id="SSF52540">
    <property type="entry name" value="P-loop containing nucleoside triphosphate hydrolases"/>
    <property type="match status" value="1"/>
</dbReference>
<dbReference type="RefSeq" id="WP_131309260.1">
    <property type="nucleotide sequence ID" value="NZ_SJJR01000033.1"/>
</dbReference>
<dbReference type="Gene3D" id="3.40.50.300">
    <property type="entry name" value="P-loop containing nucleotide triphosphate hydrolases"/>
    <property type="match status" value="1"/>
</dbReference>
<name>A0A4R0G1X8_9ACTN</name>
<comment type="similarity">
    <text evidence="1">Belongs to the GSP E family.</text>
</comment>
<organism evidence="4 5">
    <name type="scientific">Micromonospora zingiberis</name>
    <dbReference type="NCBI Taxonomy" id="2053011"/>
    <lineage>
        <taxon>Bacteria</taxon>
        <taxon>Bacillati</taxon>
        <taxon>Actinomycetota</taxon>
        <taxon>Actinomycetes</taxon>
        <taxon>Micromonosporales</taxon>
        <taxon>Micromonosporaceae</taxon>
        <taxon>Micromonospora</taxon>
    </lineage>
</organism>
<protein>
    <submittedName>
        <fullName evidence="4">CpaF family protein</fullName>
    </submittedName>
</protein>
<dbReference type="PANTHER" id="PTHR30486">
    <property type="entry name" value="TWITCHING MOTILITY PROTEIN PILT"/>
    <property type="match status" value="1"/>
</dbReference>
<dbReference type="InterPro" id="IPR001482">
    <property type="entry name" value="T2SS/T4SS_dom"/>
</dbReference>
<keyword evidence="5" id="KW-1185">Reference proteome</keyword>
<dbReference type="Gene3D" id="3.30.450.380">
    <property type="match status" value="1"/>
</dbReference>
<evidence type="ECO:0000259" key="3">
    <source>
        <dbReference type="Pfam" id="PF00437"/>
    </source>
</evidence>
<evidence type="ECO:0000256" key="1">
    <source>
        <dbReference type="ARBA" id="ARBA00006611"/>
    </source>
</evidence>
<dbReference type="Proteomes" id="UP000292274">
    <property type="component" value="Unassembled WGS sequence"/>
</dbReference>
<evidence type="ECO:0000256" key="2">
    <source>
        <dbReference type="SAM" id="MobiDB-lite"/>
    </source>
</evidence>
<evidence type="ECO:0000313" key="4">
    <source>
        <dbReference type="EMBL" id="TCB89418.1"/>
    </source>
</evidence>
<dbReference type="GO" id="GO:0016887">
    <property type="term" value="F:ATP hydrolysis activity"/>
    <property type="evidence" value="ECO:0007669"/>
    <property type="project" value="InterPro"/>
</dbReference>
<dbReference type="EMBL" id="SJJR01000033">
    <property type="protein sequence ID" value="TCB89418.1"/>
    <property type="molecule type" value="Genomic_DNA"/>
</dbReference>
<evidence type="ECO:0000313" key="5">
    <source>
        <dbReference type="Proteomes" id="UP000292274"/>
    </source>
</evidence>
<feature type="region of interest" description="Disordered" evidence="2">
    <location>
        <begin position="1"/>
        <end position="54"/>
    </location>
</feature>
<comment type="caution">
    <text evidence="4">The sequence shown here is derived from an EMBL/GenBank/DDBJ whole genome shotgun (WGS) entry which is preliminary data.</text>
</comment>
<gene>
    <name evidence="4" type="ORF">E0H26_27815</name>
</gene>
<dbReference type="Pfam" id="PF00437">
    <property type="entry name" value="T2SSE"/>
    <property type="match status" value="1"/>
</dbReference>
<reference evidence="4 5" key="1">
    <citation type="submission" date="2019-02" db="EMBL/GenBank/DDBJ databases">
        <title>Jishengella sp. nov., isolated from a root of Zingiber montanum.</title>
        <authorList>
            <person name="Kuncharoen N."/>
            <person name="Kudo T."/>
            <person name="Masahiro Y."/>
            <person name="Ohkuma M."/>
            <person name="Tanasupawat S."/>
        </authorList>
    </citation>
    <scope>NUCLEOTIDE SEQUENCE [LARGE SCALE GENOMIC DNA]</scope>
    <source>
        <strain evidence="4 5">PLAI 1-1</strain>
    </source>
</reference>
<dbReference type="PANTHER" id="PTHR30486:SF6">
    <property type="entry name" value="TYPE IV PILUS RETRACTATION ATPASE PILT"/>
    <property type="match status" value="1"/>
</dbReference>